<feature type="compositionally biased region" description="Basic residues" evidence="1">
    <location>
        <begin position="287"/>
        <end position="305"/>
    </location>
</feature>
<feature type="compositionally biased region" description="Basic residues" evidence="1">
    <location>
        <begin position="328"/>
        <end position="337"/>
    </location>
</feature>
<evidence type="ECO:0000256" key="1">
    <source>
        <dbReference type="SAM" id="MobiDB-lite"/>
    </source>
</evidence>
<gene>
    <name evidence="2" type="ORF">GCK32_006954</name>
</gene>
<feature type="non-terminal residue" evidence="2">
    <location>
        <position position="538"/>
    </location>
</feature>
<name>A0AAN8ETN5_TRICO</name>
<organism evidence="2 3">
    <name type="scientific">Trichostrongylus colubriformis</name>
    <name type="common">Black scour worm</name>
    <dbReference type="NCBI Taxonomy" id="6319"/>
    <lineage>
        <taxon>Eukaryota</taxon>
        <taxon>Metazoa</taxon>
        <taxon>Ecdysozoa</taxon>
        <taxon>Nematoda</taxon>
        <taxon>Chromadorea</taxon>
        <taxon>Rhabditida</taxon>
        <taxon>Rhabditina</taxon>
        <taxon>Rhabditomorpha</taxon>
        <taxon>Strongyloidea</taxon>
        <taxon>Trichostrongylidae</taxon>
        <taxon>Trichostrongylus</taxon>
    </lineage>
</organism>
<sequence length="538" mass="60619">MEASEALDRAEHNVRKLSEDPNLEKFRQRESKRQQKAERISDGAVLKSHEAEMGKQPVDAKVEQTPAPNVSADPSLQQAEVKGSDLHPLLSSWSSHRLEWIIGSTQAPSQAPQQTCAIKTDRIPASDTATVPPSRSPKQADTNENDLHHLLARTPTHHSEWIIGNPAFKEQTKQAADQSVAAKTEQPLKSERVLQTEHVNDAKALTPPPKAEYCVEQTQSDDTVTADGISDTTKTDIRTPRMLPVESPAEKRKPKSLSREVFAYDEAPTGDQEVITPTTVKSELALKRQKAARRKSNLKTHRAGHPRLTGDRMTERVSSGSDPEVMVARRRKHKRWRSAVDHRPGSSLSRSLMRFRSCRIRARRKRRPLYVDPATRIRPTEEAIADDRVIELTPLKSPISIDSIQRLTRNGDQLNFRQPSKRGRVGSWIFTPSRAMQKAPIVFGITKIVEERGIAPFCISIAAPFWVTCHQEQTCSSQKGERIRESIEIRQCDGSGMPCYEMKALDQSQHPLFNEHIYLGRGVIRIDRSSYIPTEEKK</sequence>
<accession>A0AAN8ETN5</accession>
<dbReference type="AlphaFoldDB" id="A0AAN8ETN5"/>
<dbReference type="Proteomes" id="UP001331761">
    <property type="component" value="Unassembled WGS sequence"/>
</dbReference>
<feature type="region of interest" description="Disordered" evidence="1">
    <location>
        <begin position="122"/>
        <end position="143"/>
    </location>
</feature>
<feature type="region of interest" description="Disordered" evidence="1">
    <location>
        <begin position="1"/>
        <end position="58"/>
    </location>
</feature>
<feature type="region of interest" description="Disordered" evidence="1">
    <location>
        <begin position="286"/>
        <end position="343"/>
    </location>
</feature>
<keyword evidence="3" id="KW-1185">Reference proteome</keyword>
<feature type="region of interest" description="Disordered" evidence="1">
    <location>
        <begin position="218"/>
        <end position="259"/>
    </location>
</feature>
<dbReference type="EMBL" id="WIXE01024212">
    <property type="protein sequence ID" value="KAK5965812.1"/>
    <property type="molecule type" value="Genomic_DNA"/>
</dbReference>
<proteinExistence type="predicted"/>
<protein>
    <submittedName>
        <fullName evidence="2">Uncharacterized protein</fullName>
    </submittedName>
</protein>
<comment type="caution">
    <text evidence="2">The sequence shown here is derived from an EMBL/GenBank/DDBJ whole genome shotgun (WGS) entry which is preliminary data.</text>
</comment>
<evidence type="ECO:0000313" key="3">
    <source>
        <dbReference type="Proteomes" id="UP001331761"/>
    </source>
</evidence>
<evidence type="ECO:0000313" key="2">
    <source>
        <dbReference type="EMBL" id="KAK5965812.1"/>
    </source>
</evidence>
<feature type="compositionally biased region" description="Polar residues" evidence="1">
    <location>
        <begin position="127"/>
        <end position="142"/>
    </location>
</feature>
<feature type="region of interest" description="Disordered" evidence="1">
    <location>
        <begin position="170"/>
        <end position="193"/>
    </location>
</feature>
<reference evidence="2 3" key="1">
    <citation type="submission" date="2019-10" db="EMBL/GenBank/DDBJ databases">
        <title>Assembly and Annotation for the nematode Trichostrongylus colubriformis.</title>
        <authorList>
            <person name="Martin J."/>
        </authorList>
    </citation>
    <scope>NUCLEOTIDE SEQUENCE [LARGE SCALE GENOMIC DNA]</scope>
    <source>
        <strain evidence="2">G859</strain>
        <tissue evidence="2">Whole worm</tissue>
    </source>
</reference>